<evidence type="ECO:0000256" key="2">
    <source>
        <dbReference type="ARBA" id="ARBA00022771"/>
    </source>
</evidence>
<accession>A0ABD2QNF1</accession>
<protein>
    <recommendedName>
        <fullName evidence="5">RING-type domain-containing protein</fullName>
    </recommendedName>
</protein>
<dbReference type="SUPFAM" id="SSF57850">
    <property type="entry name" value="RING/U-box"/>
    <property type="match status" value="1"/>
</dbReference>
<keyword evidence="7" id="KW-1185">Reference proteome</keyword>
<evidence type="ECO:0000313" key="7">
    <source>
        <dbReference type="Proteomes" id="UP001626550"/>
    </source>
</evidence>
<keyword evidence="1" id="KW-0479">Metal-binding</keyword>
<dbReference type="Gene3D" id="3.30.40.10">
    <property type="entry name" value="Zinc/RING finger domain, C3HC4 (zinc finger)"/>
    <property type="match status" value="1"/>
</dbReference>
<dbReference type="Proteomes" id="UP001626550">
    <property type="component" value="Unassembled WGS sequence"/>
</dbReference>
<dbReference type="InterPro" id="IPR017907">
    <property type="entry name" value="Znf_RING_CS"/>
</dbReference>
<dbReference type="InterPro" id="IPR051435">
    <property type="entry name" value="RING_finger_E3_ubiq-ligases"/>
</dbReference>
<sequence>MKSSGATSNKKIVIDVEQMVEDHLSCSVCYNSYDSEGHAPVVLTCSHCFCFECVRKLYQTASSTCPICRGMIDRQHGHTFHRPIFVSNLVEWLRGQAPLRRFHSIITFTRLETSDKSTDYEDPIQFRNKQMMMVLDTAINSGCHLLDLEKLEWKNFNAVSNRDRFQAKNSNGQ</sequence>
<dbReference type="AlphaFoldDB" id="A0ABD2QNF1"/>
<dbReference type="InterPro" id="IPR001841">
    <property type="entry name" value="Znf_RING"/>
</dbReference>
<evidence type="ECO:0000256" key="4">
    <source>
        <dbReference type="PROSITE-ProRule" id="PRU00175"/>
    </source>
</evidence>
<keyword evidence="3" id="KW-0862">Zinc</keyword>
<feature type="domain" description="RING-type" evidence="5">
    <location>
        <begin position="26"/>
        <end position="69"/>
    </location>
</feature>
<dbReference type="GO" id="GO:0008270">
    <property type="term" value="F:zinc ion binding"/>
    <property type="evidence" value="ECO:0007669"/>
    <property type="project" value="UniProtKB-KW"/>
</dbReference>
<organism evidence="6 7">
    <name type="scientific">Cichlidogyrus casuarinus</name>
    <dbReference type="NCBI Taxonomy" id="1844966"/>
    <lineage>
        <taxon>Eukaryota</taxon>
        <taxon>Metazoa</taxon>
        <taxon>Spiralia</taxon>
        <taxon>Lophotrochozoa</taxon>
        <taxon>Platyhelminthes</taxon>
        <taxon>Monogenea</taxon>
        <taxon>Monopisthocotylea</taxon>
        <taxon>Dactylogyridea</taxon>
        <taxon>Ancyrocephalidae</taxon>
        <taxon>Cichlidogyrus</taxon>
    </lineage>
</organism>
<keyword evidence="2 4" id="KW-0863">Zinc-finger</keyword>
<evidence type="ECO:0000256" key="3">
    <source>
        <dbReference type="ARBA" id="ARBA00022833"/>
    </source>
</evidence>
<dbReference type="PROSITE" id="PS00518">
    <property type="entry name" value="ZF_RING_1"/>
    <property type="match status" value="1"/>
</dbReference>
<evidence type="ECO:0000313" key="6">
    <source>
        <dbReference type="EMBL" id="KAL3319986.1"/>
    </source>
</evidence>
<comment type="caution">
    <text evidence="6">The sequence shown here is derived from an EMBL/GenBank/DDBJ whole genome shotgun (WGS) entry which is preliminary data.</text>
</comment>
<evidence type="ECO:0000256" key="1">
    <source>
        <dbReference type="ARBA" id="ARBA00022723"/>
    </source>
</evidence>
<dbReference type="SMART" id="SM00184">
    <property type="entry name" value="RING"/>
    <property type="match status" value="1"/>
</dbReference>
<dbReference type="PROSITE" id="PS50089">
    <property type="entry name" value="ZF_RING_2"/>
    <property type="match status" value="1"/>
</dbReference>
<name>A0ABD2QNF1_9PLAT</name>
<gene>
    <name evidence="6" type="ORF">Ciccas_001344</name>
</gene>
<dbReference type="Pfam" id="PF13639">
    <property type="entry name" value="zf-RING_2"/>
    <property type="match status" value="1"/>
</dbReference>
<reference evidence="6 7" key="1">
    <citation type="submission" date="2024-11" db="EMBL/GenBank/DDBJ databases">
        <title>Adaptive evolution of stress response genes in parasites aligns with host niche diversity.</title>
        <authorList>
            <person name="Hahn C."/>
            <person name="Resl P."/>
        </authorList>
    </citation>
    <scope>NUCLEOTIDE SEQUENCE [LARGE SCALE GENOMIC DNA]</scope>
    <source>
        <strain evidence="6">EGGRZ-B1_66</strain>
        <tissue evidence="6">Body</tissue>
    </source>
</reference>
<evidence type="ECO:0000259" key="5">
    <source>
        <dbReference type="PROSITE" id="PS50089"/>
    </source>
</evidence>
<dbReference type="EMBL" id="JBJKFK010000085">
    <property type="protein sequence ID" value="KAL3319986.1"/>
    <property type="molecule type" value="Genomic_DNA"/>
</dbReference>
<dbReference type="PANTHER" id="PTHR22791">
    <property type="entry name" value="RING-TYPE DOMAIN-CONTAINING PROTEIN"/>
    <property type="match status" value="1"/>
</dbReference>
<dbReference type="InterPro" id="IPR013083">
    <property type="entry name" value="Znf_RING/FYVE/PHD"/>
</dbReference>
<proteinExistence type="predicted"/>
<dbReference type="PANTHER" id="PTHR22791:SF6">
    <property type="entry name" value="RING-TYPE DOMAIN-CONTAINING PROTEIN"/>
    <property type="match status" value="1"/>
</dbReference>